<dbReference type="EMBL" id="JBBPBK010000008">
    <property type="protein sequence ID" value="KAK9279179.1"/>
    <property type="molecule type" value="Genomic_DNA"/>
</dbReference>
<feature type="domain" description="Agenet" evidence="2">
    <location>
        <begin position="20"/>
        <end position="84"/>
    </location>
</feature>
<evidence type="ECO:0000256" key="1">
    <source>
        <dbReference type="SAM" id="MobiDB-lite"/>
    </source>
</evidence>
<proteinExistence type="predicted"/>
<organism evidence="3 4">
    <name type="scientific">Liquidambar formosana</name>
    <name type="common">Formosan gum</name>
    <dbReference type="NCBI Taxonomy" id="63359"/>
    <lineage>
        <taxon>Eukaryota</taxon>
        <taxon>Viridiplantae</taxon>
        <taxon>Streptophyta</taxon>
        <taxon>Embryophyta</taxon>
        <taxon>Tracheophyta</taxon>
        <taxon>Spermatophyta</taxon>
        <taxon>Magnoliopsida</taxon>
        <taxon>eudicotyledons</taxon>
        <taxon>Gunneridae</taxon>
        <taxon>Pentapetalae</taxon>
        <taxon>Saxifragales</taxon>
        <taxon>Altingiaceae</taxon>
        <taxon>Liquidambar</taxon>
    </lineage>
</organism>
<dbReference type="CDD" id="cd20405">
    <property type="entry name" value="Tudor_Agenet_AtDUF_rpt1_3"/>
    <property type="match status" value="1"/>
</dbReference>
<protein>
    <recommendedName>
        <fullName evidence="2">Agenet domain-containing protein</fullName>
    </recommendedName>
</protein>
<gene>
    <name evidence="3" type="ORF">L1049_012857</name>
</gene>
<reference evidence="3 4" key="1">
    <citation type="journal article" date="2024" name="Plant J.">
        <title>Genome sequences and population genomics reveal climatic adaptation and genomic divergence between two closely related sweetgum species.</title>
        <authorList>
            <person name="Xu W.Q."/>
            <person name="Ren C.Q."/>
            <person name="Zhang X.Y."/>
            <person name="Comes H.P."/>
            <person name="Liu X.H."/>
            <person name="Li Y.G."/>
            <person name="Kettle C.J."/>
            <person name="Jalonen R."/>
            <person name="Gaisberger H."/>
            <person name="Ma Y.Z."/>
            <person name="Qiu Y.X."/>
        </authorList>
    </citation>
    <scope>NUCLEOTIDE SEQUENCE [LARGE SCALE GENOMIC DNA]</scope>
    <source>
        <strain evidence="3">Hangzhou</strain>
    </source>
</reference>
<dbReference type="Pfam" id="PF22970">
    <property type="entry name" value="DUF7028"/>
    <property type="match status" value="2"/>
</dbReference>
<dbReference type="InterPro" id="IPR008395">
    <property type="entry name" value="Agenet-like_dom"/>
</dbReference>
<dbReference type="SMART" id="SM00743">
    <property type="entry name" value="Agenet"/>
    <property type="match status" value="2"/>
</dbReference>
<dbReference type="PANTHER" id="PTHR31917">
    <property type="entry name" value="AGENET DOMAIN-CONTAINING PROTEIN-RELATED"/>
    <property type="match status" value="1"/>
</dbReference>
<evidence type="ECO:0000313" key="4">
    <source>
        <dbReference type="Proteomes" id="UP001415857"/>
    </source>
</evidence>
<dbReference type="InterPro" id="IPR014002">
    <property type="entry name" value="Agenet_dom_plant"/>
</dbReference>
<feature type="domain" description="Agenet" evidence="2">
    <location>
        <begin position="109"/>
        <end position="166"/>
    </location>
</feature>
<dbReference type="PANTHER" id="PTHR31917:SF147">
    <property type="entry name" value="AGENET DOMAIN-CONTAINING PROTEIN"/>
    <property type="match status" value="1"/>
</dbReference>
<accession>A0AAP0RJF6</accession>
<sequence length="740" mass="83620">MAVNLGAPDSENPKRKRKRRKLLLDAKVEVRSLEEGFLGSWHPGTVIACEDGFRHVKYHHLLRDDGSENLVDVVAVSPIIDGIVASNGTRLNYRGCIRPLPPMINFGMWGLHYGLCVDAFFKEAWWEGVIFDHEDGLDERKIFFPDLGDEEKIGIGMLRITHDWDEGTENWERRGNWLFLELIEEYELERPLVVSVKQIWYDLQEKKGFRKVGEWTSSKKALWKELVLEVINDNLELTVNEISCSLDFFGDSVPQPVLELPEPALDVVLDPESNLANACAVVPFENNRLLDRDMIVDHGTNQMTLLGFSIKDVDKRVENGLLATGMPHTNLNSTSIEPIEERSDPDGLISAVEDDGLGVNLVTYSNMSCQDKAIGVQQQELSVIPSNLDGISSISFNTKSEGFSSVSCRKSCRKSSTCGENPNWELPDGCNTLTGAEYCPGAITEYALSKMANKRPGETLTKNVRKHLSFLRWEIKCKRYKDTIRMRYTSPEGKIYYSLYQLCQDLREVDKILSPVSIDDQRSLPTSPDDLPSSPVIEQPQVSKEMTKVPPPDNVLVEPEYCPQAVVDWYILGDKQRSLDRDKRQDMILKAKKHLSAVGWVFCYANKKGKHELRYKSPRGKCYISLQKACKGFIDEGGVSESNAYACRPAKSAYMSAEAEVHLANEKLSSAITGTEYEGSLVPQNLPFEKRLALYPGMTQSNELACAWQRKSQRNQKTQKEEREWFVTSRISFASMSNTS</sequence>
<dbReference type="Proteomes" id="UP001415857">
    <property type="component" value="Unassembled WGS sequence"/>
</dbReference>
<feature type="region of interest" description="Disordered" evidence="1">
    <location>
        <begin position="519"/>
        <end position="548"/>
    </location>
</feature>
<dbReference type="Pfam" id="PF05641">
    <property type="entry name" value="Agenet"/>
    <property type="match status" value="1"/>
</dbReference>
<evidence type="ECO:0000259" key="2">
    <source>
        <dbReference type="SMART" id="SM00743"/>
    </source>
</evidence>
<evidence type="ECO:0000313" key="3">
    <source>
        <dbReference type="EMBL" id="KAK9279179.1"/>
    </source>
</evidence>
<dbReference type="AlphaFoldDB" id="A0AAP0RJF6"/>
<feature type="compositionally biased region" description="Low complexity" evidence="1">
    <location>
        <begin position="523"/>
        <end position="535"/>
    </location>
</feature>
<keyword evidence="4" id="KW-1185">Reference proteome</keyword>
<comment type="caution">
    <text evidence="3">The sequence shown here is derived from an EMBL/GenBank/DDBJ whole genome shotgun (WGS) entry which is preliminary data.</text>
</comment>
<name>A0AAP0RJF6_LIQFO</name>
<dbReference type="InterPro" id="IPR054292">
    <property type="entry name" value="DUF7028"/>
</dbReference>